<keyword evidence="2" id="KW-1185">Reference proteome</keyword>
<organism evidence="1 2">
    <name type="scientific">Arcticibacter pallidicorallinus</name>
    <dbReference type="NCBI Taxonomy" id="1259464"/>
    <lineage>
        <taxon>Bacteria</taxon>
        <taxon>Pseudomonadati</taxon>
        <taxon>Bacteroidota</taxon>
        <taxon>Sphingobacteriia</taxon>
        <taxon>Sphingobacteriales</taxon>
        <taxon>Sphingobacteriaceae</taxon>
        <taxon>Arcticibacter</taxon>
    </lineage>
</organism>
<dbReference type="InterPro" id="IPR019850">
    <property type="entry name" value="GldD-like"/>
</dbReference>
<gene>
    <name evidence="1" type="ORF">B0I27_103373</name>
</gene>
<proteinExistence type="predicted"/>
<keyword evidence="1" id="KW-0449">Lipoprotein</keyword>
<dbReference type="EMBL" id="PVTH01000003">
    <property type="protein sequence ID" value="PRY53900.1"/>
    <property type="molecule type" value="Genomic_DNA"/>
</dbReference>
<protein>
    <submittedName>
        <fullName evidence="1">Gliding motility-associated lipoprotein GldD</fullName>
    </submittedName>
</protein>
<sequence>MERKCFVCKLKDPGRYGIADMKLEAITYLSFAMAILLSVSCSETYSPKPRGFYRIDLPKKSYQRYDGACPFSFEYPLYAEISPDSSANRQRCWQNISLPQFNATIHLSYHPITSSEALNELTEDSRTFAFKHTSKATAIDEARIYDPDKRKFGVYYTIEGNTASFAQFYLTDSTRHYLRAALYFNEEPRADSIKPVLAFIKKDLDTLIKSFHWK</sequence>
<dbReference type="Proteomes" id="UP000238034">
    <property type="component" value="Unassembled WGS sequence"/>
</dbReference>
<dbReference type="Pfam" id="PF25593">
    <property type="entry name" value="GldD_lipo"/>
    <property type="match status" value="1"/>
</dbReference>
<reference evidence="1 2" key="1">
    <citation type="submission" date="2018-03" db="EMBL/GenBank/DDBJ databases">
        <title>Genomic Encyclopedia of Type Strains, Phase III (KMG-III): the genomes of soil and plant-associated and newly described type strains.</title>
        <authorList>
            <person name="Whitman W."/>
        </authorList>
    </citation>
    <scope>NUCLEOTIDE SEQUENCE [LARGE SCALE GENOMIC DNA]</scope>
    <source>
        <strain evidence="1 2">CGMCC 1.9313</strain>
    </source>
</reference>
<evidence type="ECO:0000313" key="2">
    <source>
        <dbReference type="Proteomes" id="UP000238034"/>
    </source>
</evidence>
<comment type="caution">
    <text evidence="1">The sequence shown here is derived from an EMBL/GenBank/DDBJ whole genome shotgun (WGS) entry which is preliminary data.</text>
</comment>
<evidence type="ECO:0000313" key="1">
    <source>
        <dbReference type="EMBL" id="PRY53900.1"/>
    </source>
</evidence>
<dbReference type="AlphaFoldDB" id="A0A2T0U7K3"/>
<name>A0A2T0U7K3_9SPHI</name>
<dbReference type="RefSeq" id="WP_245925450.1">
    <property type="nucleotide sequence ID" value="NZ_PVTH01000003.1"/>
</dbReference>
<accession>A0A2T0U7K3</accession>